<dbReference type="EMBL" id="KE664582">
    <property type="protein sequence ID" value="ERE89719.1"/>
    <property type="molecule type" value="Genomic_DNA"/>
</dbReference>
<dbReference type="AlphaFoldDB" id="A0A061IQM0"/>
<dbReference type="InterPro" id="IPR032675">
    <property type="entry name" value="LRR_dom_sf"/>
</dbReference>
<dbReference type="InterPro" id="IPR001810">
    <property type="entry name" value="F-box_dom"/>
</dbReference>
<dbReference type="Pfam" id="PF12937">
    <property type="entry name" value="F-box-like"/>
    <property type="match status" value="1"/>
</dbReference>
<name>A0A061IQM0_CRIGR</name>
<evidence type="ECO:0000259" key="2">
    <source>
        <dbReference type="PROSITE" id="PS50181"/>
    </source>
</evidence>
<proteinExistence type="predicted"/>
<dbReference type="Gene3D" id="3.80.10.10">
    <property type="entry name" value="Ribonuclease Inhibitor"/>
    <property type="match status" value="1"/>
</dbReference>
<feature type="domain" description="F-box" evidence="2">
    <location>
        <begin position="193"/>
        <end position="239"/>
    </location>
</feature>
<evidence type="ECO:0000313" key="4">
    <source>
        <dbReference type="Proteomes" id="UP000030759"/>
    </source>
</evidence>
<dbReference type="PROSITE" id="PS50181">
    <property type="entry name" value="FBOX"/>
    <property type="match status" value="1"/>
</dbReference>
<evidence type="ECO:0000313" key="3">
    <source>
        <dbReference type="EMBL" id="ERE89719.1"/>
    </source>
</evidence>
<dbReference type="InterPro" id="IPR036047">
    <property type="entry name" value="F-box-like_dom_sf"/>
</dbReference>
<organism evidence="3 4">
    <name type="scientific">Cricetulus griseus</name>
    <name type="common">Chinese hamster</name>
    <name type="synonym">Cricetulus barabensis griseus</name>
    <dbReference type="NCBI Taxonomy" id="10029"/>
    <lineage>
        <taxon>Eukaryota</taxon>
        <taxon>Metazoa</taxon>
        <taxon>Chordata</taxon>
        <taxon>Craniata</taxon>
        <taxon>Vertebrata</taxon>
        <taxon>Euteleostomi</taxon>
        <taxon>Mammalia</taxon>
        <taxon>Eutheria</taxon>
        <taxon>Euarchontoglires</taxon>
        <taxon>Glires</taxon>
        <taxon>Rodentia</taxon>
        <taxon>Myomorpha</taxon>
        <taxon>Muroidea</taxon>
        <taxon>Cricetidae</taxon>
        <taxon>Cricetinae</taxon>
        <taxon>Cricetulus</taxon>
    </lineage>
</organism>
<accession>A0A061IQM0</accession>
<dbReference type="SUPFAM" id="SSF81383">
    <property type="entry name" value="F-box domain"/>
    <property type="match status" value="1"/>
</dbReference>
<dbReference type="Proteomes" id="UP000030759">
    <property type="component" value="Unassembled WGS sequence"/>
</dbReference>
<evidence type="ECO:0000256" key="1">
    <source>
        <dbReference type="ARBA" id="ARBA00022786"/>
    </source>
</evidence>
<reference evidence="4" key="1">
    <citation type="journal article" date="2013" name="Nat. Biotechnol.">
        <title>Chinese hamster genome sequenced from sorted chromosomes.</title>
        <authorList>
            <person name="Brinkrolf K."/>
            <person name="Rupp O."/>
            <person name="Laux H."/>
            <person name="Kollin F."/>
            <person name="Ernst W."/>
            <person name="Linke B."/>
            <person name="Kofler R."/>
            <person name="Romand S."/>
            <person name="Hesse F."/>
            <person name="Budach W.E."/>
            <person name="Galosy S."/>
            <person name="Muller D."/>
            <person name="Noll T."/>
            <person name="Wienberg J."/>
            <person name="Jostock T."/>
            <person name="Leonard M."/>
            <person name="Grillari J."/>
            <person name="Tauch A."/>
            <person name="Goesmann A."/>
            <person name="Helk B."/>
            <person name="Mott J.E."/>
            <person name="Puhler A."/>
            <person name="Borth N."/>
        </authorList>
    </citation>
    <scope>NUCLEOTIDE SEQUENCE [LARGE SCALE GENOMIC DNA]</scope>
    <source>
        <strain evidence="4">17A/GY</strain>
    </source>
</reference>
<protein>
    <submittedName>
        <fullName evidence="3">F-box/LRR-repeat protein 13</fullName>
    </submittedName>
</protein>
<sequence length="409" mass="47204">MIITIIQSGLENLLWDMCIDPSLKPKIRRLSETYLEQLFGLDDQLVTPELMIKACTFYTGHLIKSHFGGWREVAIPRINQEAIMAEKMNKAIAHCKFKCQKLVFNHWLSYVESHKERLLASLFRLRQIFSIQRQKVILAKWKENARRKCKRREENLILNHELQLRNWKSKATDEKSLGPEQSYSEAVVTKPVEFDISALPQEAITQIFSYLTFRDTIRCGKVNHSWMAMTQSGFLWNAIDFSTVKNIEDKFVVTTLQKWRLNVLRLNFRGCFFRTKTLKAVRPLCSPGSPGTCCKHQIGLKLKESQVRLGYGFSCDVLDLFDSYNPSSLSSSGFPAFCPMFAFEGYLDCFQVLAIMNNVAMSTDFLHYFITYTRKDAAASDLARAPEGHERPCLLASFDGRLTMLLWIE</sequence>
<keyword evidence="1" id="KW-0833">Ubl conjugation pathway</keyword>
<gene>
    <name evidence="3" type="ORF">H671_1g2159</name>
</gene>